<dbReference type="Gene3D" id="3.40.1170.60">
    <property type="match status" value="1"/>
</dbReference>
<dbReference type="SUPFAM" id="SSF100879">
    <property type="entry name" value="Lesion bypass DNA polymerase (Y-family), little finger domain"/>
    <property type="match status" value="1"/>
</dbReference>
<dbReference type="GO" id="GO:0008270">
    <property type="term" value="F:zinc ion binding"/>
    <property type="evidence" value="ECO:0007669"/>
    <property type="project" value="UniProtKB-KW"/>
</dbReference>
<dbReference type="PANTHER" id="PTHR11076">
    <property type="entry name" value="DNA REPAIR POLYMERASE UMUC / TRANSFERASE FAMILY MEMBER"/>
    <property type="match status" value="1"/>
</dbReference>
<dbReference type="PANTHER" id="PTHR11076:SF33">
    <property type="entry name" value="DNA POLYMERASE KAPPA"/>
    <property type="match status" value="1"/>
</dbReference>
<evidence type="ECO:0000313" key="24">
    <source>
        <dbReference type="Proteomes" id="UP001443914"/>
    </source>
</evidence>
<dbReference type="GO" id="GO:0042276">
    <property type="term" value="P:error-prone translesion synthesis"/>
    <property type="evidence" value="ECO:0007669"/>
    <property type="project" value="TreeGrafter"/>
</dbReference>
<name>A0AAW1GNX7_SAPOF</name>
<keyword evidence="10" id="KW-0479">Metal-binding</keyword>
<proteinExistence type="inferred from homology"/>
<dbReference type="GO" id="GO:0003887">
    <property type="term" value="F:DNA-directed DNA polymerase activity"/>
    <property type="evidence" value="ECO:0007669"/>
    <property type="project" value="UniProtKB-KW"/>
</dbReference>
<dbReference type="EC" id="2.7.7.7" evidence="4"/>
<feature type="domain" description="UBZ3-type" evidence="22">
    <location>
        <begin position="590"/>
        <end position="627"/>
    </location>
</feature>
<keyword evidence="13" id="KW-0862">Zinc</keyword>
<protein>
    <recommendedName>
        <fullName evidence="5">DNA polymerase kappa</fullName>
        <ecNumber evidence="4">2.7.7.7</ecNumber>
    </recommendedName>
</protein>
<evidence type="ECO:0000256" key="12">
    <source>
        <dbReference type="ARBA" id="ARBA00022771"/>
    </source>
</evidence>
<evidence type="ECO:0000256" key="13">
    <source>
        <dbReference type="ARBA" id="ARBA00022833"/>
    </source>
</evidence>
<dbReference type="SUPFAM" id="SSF56672">
    <property type="entry name" value="DNA/RNA polymerases"/>
    <property type="match status" value="1"/>
</dbReference>
<keyword evidence="15" id="KW-0239">DNA-directed DNA polymerase</keyword>
<dbReference type="FunFam" id="3.30.70.270:FF:000014">
    <property type="entry name" value="DNA polymerase kappa subunit"/>
    <property type="match status" value="1"/>
</dbReference>
<evidence type="ECO:0000256" key="11">
    <source>
        <dbReference type="ARBA" id="ARBA00022763"/>
    </source>
</evidence>
<dbReference type="EMBL" id="JBDFQZ010000014">
    <property type="protein sequence ID" value="KAK9666525.1"/>
    <property type="molecule type" value="Genomic_DNA"/>
</dbReference>
<dbReference type="GO" id="GO:0005634">
    <property type="term" value="C:nucleus"/>
    <property type="evidence" value="ECO:0007669"/>
    <property type="project" value="UniProtKB-SubCell"/>
</dbReference>
<keyword evidence="18" id="KW-0539">Nucleus</keyword>
<comment type="cofactor">
    <cofactor evidence="1">
        <name>Mg(2+)</name>
        <dbReference type="ChEBI" id="CHEBI:18420"/>
    </cofactor>
</comment>
<organism evidence="23 24">
    <name type="scientific">Saponaria officinalis</name>
    <name type="common">Common soapwort</name>
    <name type="synonym">Lychnis saponaria</name>
    <dbReference type="NCBI Taxonomy" id="3572"/>
    <lineage>
        <taxon>Eukaryota</taxon>
        <taxon>Viridiplantae</taxon>
        <taxon>Streptophyta</taxon>
        <taxon>Embryophyta</taxon>
        <taxon>Tracheophyta</taxon>
        <taxon>Spermatophyta</taxon>
        <taxon>Magnoliopsida</taxon>
        <taxon>eudicotyledons</taxon>
        <taxon>Gunneridae</taxon>
        <taxon>Pentapetalae</taxon>
        <taxon>Caryophyllales</taxon>
        <taxon>Caryophyllaceae</taxon>
        <taxon>Caryophylleae</taxon>
        <taxon>Saponaria</taxon>
    </lineage>
</organism>
<dbReference type="FunFam" id="1.10.150.810:FF:000001">
    <property type="entry name" value="DNA polymerase kappa"/>
    <property type="match status" value="1"/>
</dbReference>
<evidence type="ECO:0000256" key="4">
    <source>
        <dbReference type="ARBA" id="ARBA00012417"/>
    </source>
</evidence>
<dbReference type="InterPro" id="IPR022880">
    <property type="entry name" value="DNApol_IV"/>
</dbReference>
<dbReference type="Gene3D" id="3.30.1490.100">
    <property type="entry name" value="DNA polymerase, Y-family, little finger domain"/>
    <property type="match status" value="1"/>
</dbReference>
<dbReference type="Gene3D" id="3.30.70.270">
    <property type="match status" value="1"/>
</dbReference>
<dbReference type="FunFam" id="3.30.1490.100:FF:000004">
    <property type="entry name" value="DNA polymerase IV"/>
    <property type="match status" value="1"/>
</dbReference>
<sequence>MEKKEKSECSSSNDVVHVSRPWQSYHTVYTNAKAGMDGVDKEKVQRIVYEMSKGSKYFENEERKEALMKLKIENIRARCANLTSAEISQYQKVAERRIAELETTRDLSRIWLHVDMDAFYAAVETLSNPSLKGKPMAVGGLSMISTANYEARKFGVRAAMPGFIARKLCPELILVPVDFKKYTHYSSLTRKVYQKYDPNFMAASLDEAYLDITEVCRERELTSDDVAEELRRGVFEETGLTCSAGVGPNRLLAKVCSDINKPNGQFILPNDRMAVMTFISSLPIRKIGGIGKVTEHILRDVFEIKTCQELLQKGGFLCALFSQSSADFFLSVGLGLGSTSAPQERLRKSMSNERTFSATKDEAFFYQKLAELAEMLSSDLQKEGLHGRTLTLKLKTACFEVRTRAVTLQKYISSSEDILLHAKKLLKAELPVSLRLIGLRVSQFSEENIGPSDPSQKSITNFVIFGNPTGSNIHGNDSLRLKDTDLTNHIDDDLATCDHSYDSANLDAFADDPSSDFGENVDGLSNIQTRESPPASFKHVTKLQEPGACEPSDIKLHVLDCRKAETSSSACISANNDDPVLPSSSQVQFRWVDDYKCSICGIEMPPEFVHERQEHSDFHFAEKLQEECSGSSIMNHLSDTSKRVTQKDQIASPNRQKRRKSMAEQGKYLPIDKFFKKRTQDM</sequence>
<evidence type="ECO:0000256" key="19">
    <source>
        <dbReference type="ARBA" id="ARBA00049244"/>
    </source>
</evidence>
<dbReference type="Proteomes" id="UP001443914">
    <property type="component" value="Unassembled WGS sequence"/>
</dbReference>
<comment type="caution">
    <text evidence="23">The sequence shown here is derived from an EMBL/GenBank/DDBJ whole genome shotgun (WGS) entry which is preliminary data.</text>
</comment>
<dbReference type="FunFam" id="1.10.150.810:FF:000003">
    <property type="entry name" value="DNA polymerase kappa subunit"/>
    <property type="match status" value="1"/>
</dbReference>
<evidence type="ECO:0000256" key="15">
    <source>
        <dbReference type="ARBA" id="ARBA00022932"/>
    </source>
</evidence>
<evidence type="ECO:0000256" key="9">
    <source>
        <dbReference type="ARBA" id="ARBA00022705"/>
    </source>
</evidence>
<evidence type="ECO:0000256" key="1">
    <source>
        <dbReference type="ARBA" id="ARBA00001946"/>
    </source>
</evidence>
<dbReference type="AlphaFoldDB" id="A0AAW1GNX7"/>
<evidence type="ECO:0000259" key="21">
    <source>
        <dbReference type="PROSITE" id="PS50173"/>
    </source>
</evidence>
<keyword evidence="17" id="KW-0234">DNA repair</keyword>
<keyword evidence="7" id="KW-0808">Transferase</keyword>
<comment type="similarity">
    <text evidence="3">Belongs to the DNA polymerase type-Y family.</text>
</comment>
<dbReference type="Pfam" id="PF00817">
    <property type="entry name" value="IMS"/>
    <property type="match status" value="1"/>
</dbReference>
<evidence type="ECO:0000256" key="10">
    <source>
        <dbReference type="ARBA" id="ARBA00022723"/>
    </source>
</evidence>
<dbReference type="PIRSF" id="PIRSF036603">
    <property type="entry name" value="DPol_eta"/>
    <property type="match status" value="1"/>
</dbReference>
<evidence type="ECO:0000256" key="3">
    <source>
        <dbReference type="ARBA" id="ARBA00010945"/>
    </source>
</evidence>
<keyword evidence="9" id="KW-0235">DNA replication</keyword>
<gene>
    <name evidence="23" type="ORF">RND81_14G191000</name>
</gene>
<dbReference type="NCBIfam" id="NF002677">
    <property type="entry name" value="PRK02406.1"/>
    <property type="match status" value="1"/>
</dbReference>
<dbReference type="CDD" id="cd03586">
    <property type="entry name" value="PolY_Pol_IV_kappa"/>
    <property type="match status" value="1"/>
</dbReference>
<evidence type="ECO:0000256" key="14">
    <source>
        <dbReference type="ARBA" id="ARBA00022842"/>
    </source>
</evidence>
<keyword evidence="6" id="KW-0515">Mutator protein</keyword>
<dbReference type="InterPro" id="IPR041298">
    <property type="entry name" value="UBZ3"/>
</dbReference>
<evidence type="ECO:0000256" key="5">
    <source>
        <dbReference type="ARBA" id="ARBA00016178"/>
    </source>
</evidence>
<comment type="catalytic activity">
    <reaction evidence="19">
        <text>DNA(n) + a 2'-deoxyribonucleoside 5'-triphosphate = DNA(n+1) + diphosphate</text>
        <dbReference type="Rhea" id="RHEA:22508"/>
        <dbReference type="Rhea" id="RHEA-COMP:17339"/>
        <dbReference type="Rhea" id="RHEA-COMP:17340"/>
        <dbReference type="ChEBI" id="CHEBI:33019"/>
        <dbReference type="ChEBI" id="CHEBI:61560"/>
        <dbReference type="ChEBI" id="CHEBI:173112"/>
        <dbReference type="EC" id="2.7.7.7"/>
    </reaction>
</comment>
<evidence type="ECO:0000256" key="18">
    <source>
        <dbReference type="ARBA" id="ARBA00023242"/>
    </source>
</evidence>
<keyword evidence="11" id="KW-0227">DNA damage</keyword>
<evidence type="ECO:0000313" key="23">
    <source>
        <dbReference type="EMBL" id="KAK9666525.1"/>
    </source>
</evidence>
<keyword evidence="8" id="KW-0548">Nucleotidyltransferase</keyword>
<evidence type="ECO:0000256" key="20">
    <source>
        <dbReference type="SAM" id="MobiDB-lite"/>
    </source>
</evidence>
<dbReference type="GO" id="GO:0003684">
    <property type="term" value="F:damaged DNA binding"/>
    <property type="evidence" value="ECO:0007669"/>
    <property type="project" value="InterPro"/>
</dbReference>
<keyword evidence="24" id="KW-1185">Reference proteome</keyword>
<dbReference type="Pfam" id="PF11799">
    <property type="entry name" value="IMS_C"/>
    <property type="match status" value="1"/>
</dbReference>
<dbReference type="Gene3D" id="1.10.150.810">
    <property type="match status" value="2"/>
</dbReference>
<evidence type="ECO:0000256" key="2">
    <source>
        <dbReference type="ARBA" id="ARBA00004123"/>
    </source>
</evidence>
<dbReference type="PROSITE" id="PS50173">
    <property type="entry name" value="UMUC"/>
    <property type="match status" value="1"/>
</dbReference>
<dbReference type="GO" id="GO:0006281">
    <property type="term" value="P:DNA repair"/>
    <property type="evidence" value="ECO:0007669"/>
    <property type="project" value="UniProtKB-KW"/>
</dbReference>
<dbReference type="FunFam" id="3.40.1170.60:FF:000002">
    <property type="entry name" value="Polymerase (DNA directed) kappa"/>
    <property type="match status" value="1"/>
</dbReference>
<dbReference type="InterPro" id="IPR001126">
    <property type="entry name" value="UmuC"/>
</dbReference>
<feature type="region of interest" description="Disordered" evidence="20">
    <location>
        <begin position="637"/>
        <end position="665"/>
    </location>
</feature>
<keyword evidence="12" id="KW-0863">Zinc-finger</keyword>
<evidence type="ECO:0000256" key="7">
    <source>
        <dbReference type="ARBA" id="ARBA00022679"/>
    </source>
</evidence>
<evidence type="ECO:0000256" key="8">
    <source>
        <dbReference type="ARBA" id="ARBA00022695"/>
    </source>
</evidence>
<reference evidence="23" key="1">
    <citation type="submission" date="2024-03" db="EMBL/GenBank/DDBJ databases">
        <title>WGS assembly of Saponaria officinalis var. Norfolk2.</title>
        <authorList>
            <person name="Jenkins J."/>
            <person name="Shu S."/>
            <person name="Grimwood J."/>
            <person name="Barry K."/>
            <person name="Goodstein D."/>
            <person name="Schmutz J."/>
            <person name="Leebens-Mack J."/>
            <person name="Osbourn A."/>
        </authorList>
    </citation>
    <scope>NUCLEOTIDE SEQUENCE [LARGE SCALE GENOMIC DNA]</scope>
    <source>
        <strain evidence="23">JIC</strain>
    </source>
</reference>
<evidence type="ECO:0000259" key="22">
    <source>
        <dbReference type="PROSITE" id="PS51907"/>
    </source>
</evidence>
<keyword evidence="16" id="KW-0238">DNA-binding</keyword>
<evidence type="ECO:0000256" key="6">
    <source>
        <dbReference type="ARBA" id="ARBA00022457"/>
    </source>
</evidence>
<dbReference type="InterPro" id="IPR017961">
    <property type="entry name" value="DNA_pol_Y-fam_little_finger"/>
</dbReference>
<dbReference type="InterPro" id="IPR043502">
    <property type="entry name" value="DNA/RNA_pol_sf"/>
</dbReference>
<feature type="domain" description="UmuC" evidence="21">
    <location>
        <begin position="111"/>
        <end position="291"/>
    </location>
</feature>
<dbReference type="GO" id="GO:0006260">
    <property type="term" value="P:DNA replication"/>
    <property type="evidence" value="ECO:0007669"/>
    <property type="project" value="UniProtKB-KW"/>
</dbReference>
<accession>A0AAW1GNX7</accession>
<dbReference type="PROSITE" id="PS51907">
    <property type="entry name" value="ZF_UBZ3"/>
    <property type="match status" value="1"/>
</dbReference>
<comment type="subcellular location">
    <subcellularLocation>
        <location evidence="2">Nucleus</location>
    </subcellularLocation>
</comment>
<evidence type="ECO:0000256" key="17">
    <source>
        <dbReference type="ARBA" id="ARBA00023204"/>
    </source>
</evidence>
<dbReference type="InterPro" id="IPR043128">
    <property type="entry name" value="Rev_trsase/Diguanyl_cyclase"/>
</dbReference>
<evidence type="ECO:0000256" key="16">
    <source>
        <dbReference type="ARBA" id="ARBA00023125"/>
    </source>
</evidence>
<dbReference type="InterPro" id="IPR050116">
    <property type="entry name" value="DNA_polymerase-Y"/>
</dbReference>
<dbReference type="HAMAP" id="MF_01113">
    <property type="entry name" value="DNApol_IV"/>
    <property type="match status" value="1"/>
</dbReference>
<dbReference type="InterPro" id="IPR036775">
    <property type="entry name" value="DNA_pol_Y-fam_lit_finger_sf"/>
</dbReference>
<keyword evidence="14" id="KW-0460">Magnesium</keyword>
<dbReference type="Pfam" id="PF18439">
    <property type="entry name" value="zf_UBZ"/>
    <property type="match status" value="1"/>
</dbReference>